<sequence length="211" mass="25158">MFTVIIPIRQKDEQLEIAKCNNFSLLERKINCFKKNSLISEIIVASNSLEIREYVSNFDVKFYFRKEEEVQDNLEEFIINLIQNIENPYVIWTSCMNPFIDEKIFSEAIDEFLNLDFAIYDSLITCGKLDKFILDENGALNFKTGHYHIHSSSLPKFYYLVNGCFIISKNLMEKYRYPWGKVPYKKILEHKFTFEIKDTNDFLFFKQILDK</sequence>
<dbReference type="Pfam" id="PF02348">
    <property type="entry name" value="CTP_transf_3"/>
    <property type="match status" value="1"/>
</dbReference>
<dbReference type="Proteomes" id="UP000382436">
    <property type="component" value="Unassembled WGS sequence"/>
</dbReference>
<proteinExistence type="predicted"/>
<evidence type="ECO:0000313" key="2">
    <source>
        <dbReference type="Proteomes" id="UP000382436"/>
    </source>
</evidence>
<name>A0A381CFA4_CAMCO</name>
<organism evidence="1 2">
    <name type="scientific">Campylobacter coli</name>
    <dbReference type="NCBI Taxonomy" id="195"/>
    <lineage>
        <taxon>Bacteria</taxon>
        <taxon>Pseudomonadati</taxon>
        <taxon>Campylobacterota</taxon>
        <taxon>Epsilonproteobacteria</taxon>
        <taxon>Campylobacterales</taxon>
        <taxon>Campylobacteraceae</taxon>
        <taxon>Campylobacter</taxon>
    </lineage>
</organism>
<dbReference type="AlphaFoldDB" id="A0A381CFA4"/>
<dbReference type="InterPro" id="IPR029044">
    <property type="entry name" value="Nucleotide-diphossugar_trans"/>
</dbReference>
<accession>A0A381CFA4</accession>
<protein>
    <submittedName>
        <fullName evidence="1">Uncharacterized protein</fullName>
    </submittedName>
</protein>
<reference evidence="1 2" key="1">
    <citation type="submission" date="2018-05" db="EMBL/GenBank/DDBJ databases">
        <authorList>
            <consortium name="PulseNet: The National Subtyping Network for Foodborne Disease Surveillance"/>
            <person name="Tarr C.L."/>
            <person name="Trees E."/>
            <person name="Katz L.S."/>
            <person name="Carleton-Romer H.A."/>
            <person name="Stroika S."/>
            <person name="Kucerova Z."/>
            <person name="Roache K.F."/>
            <person name="Sabol A.L."/>
            <person name="Besser J."/>
            <person name="Gerner-Smidt P."/>
        </authorList>
    </citation>
    <scope>NUCLEOTIDE SEQUENCE [LARGE SCALE GENOMIC DNA]</scope>
    <source>
        <strain evidence="1 2">PNUSAC001435</strain>
    </source>
</reference>
<dbReference type="Gene3D" id="3.90.550.10">
    <property type="entry name" value="Spore Coat Polysaccharide Biosynthesis Protein SpsA, Chain A"/>
    <property type="match status" value="1"/>
</dbReference>
<evidence type="ECO:0000313" key="1">
    <source>
        <dbReference type="EMBL" id="EAJ9197821.1"/>
    </source>
</evidence>
<dbReference type="EMBL" id="AACBVJ010000012">
    <property type="protein sequence ID" value="EAJ9197821.1"/>
    <property type="molecule type" value="Genomic_DNA"/>
</dbReference>
<comment type="caution">
    <text evidence="1">The sequence shown here is derived from an EMBL/GenBank/DDBJ whole genome shotgun (WGS) entry which is preliminary data.</text>
</comment>
<dbReference type="SUPFAM" id="SSF53448">
    <property type="entry name" value="Nucleotide-diphospho-sugar transferases"/>
    <property type="match status" value="1"/>
</dbReference>
<dbReference type="OrthoDB" id="9805604at2"/>
<dbReference type="RefSeq" id="WP_002826782.1">
    <property type="nucleotide sequence ID" value="NZ_AP028404.1"/>
</dbReference>
<gene>
    <name evidence="1" type="ORF">BZ274_06500</name>
</gene>
<dbReference type="InterPro" id="IPR003329">
    <property type="entry name" value="Cytidylyl_trans"/>
</dbReference>